<comment type="caution">
    <text evidence="2">The sequence shown here is derived from an EMBL/GenBank/DDBJ whole genome shotgun (WGS) entry which is preliminary data.</text>
</comment>
<feature type="compositionally biased region" description="Polar residues" evidence="1">
    <location>
        <begin position="925"/>
        <end position="944"/>
    </location>
</feature>
<feature type="compositionally biased region" description="Basic and acidic residues" evidence="1">
    <location>
        <begin position="704"/>
        <end position="715"/>
    </location>
</feature>
<dbReference type="GeneID" id="63716649"/>
<feature type="compositionally biased region" description="Pro residues" evidence="1">
    <location>
        <begin position="687"/>
        <end position="697"/>
    </location>
</feature>
<feature type="compositionally biased region" description="Polar residues" evidence="1">
    <location>
        <begin position="2415"/>
        <end position="2426"/>
    </location>
</feature>
<feature type="compositionally biased region" description="Low complexity" evidence="1">
    <location>
        <begin position="598"/>
        <end position="615"/>
    </location>
</feature>
<feature type="compositionally biased region" description="Polar residues" evidence="1">
    <location>
        <begin position="308"/>
        <end position="320"/>
    </location>
</feature>
<feature type="compositionally biased region" description="Low complexity" evidence="1">
    <location>
        <begin position="2275"/>
        <end position="2286"/>
    </location>
</feature>
<feature type="compositionally biased region" description="Basic and acidic residues" evidence="1">
    <location>
        <begin position="396"/>
        <end position="414"/>
    </location>
</feature>
<feature type="region of interest" description="Disordered" evidence="1">
    <location>
        <begin position="297"/>
        <end position="347"/>
    </location>
</feature>
<feature type="compositionally biased region" description="Basic and acidic residues" evidence="1">
    <location>
        <begin position="2535"/>
        <end position="2558"/>
    </location>
</feature>
<feature type="compositionally biased region" description="Basic and acidic residues" evidence="1">
    <location>
        <begin position="1887"/>
        <end position="1898"/>
    </location>
</feature>
<sequence length="3138" mass="331704">MDSPFNQGRGNGQSSTPPQKPVGGSNYQVNVNRTKTKKWVEAKVQNYDGDDWGADEYDDDAAEPASPVTQRTPATQPTSTQPTSTQQTLTQPTSTQPTSTQPASTQSPSTQTPSRQSPVTQSPVMHSSGNPPGAAATSLPSAPNPLDVARAPYAATGVPSSPANQSQPIADPPSSSSPPVRERTVSPPPAAAATATNAVAAAALPDELVQKTSEQPPSSVRPSNVRTRANEEDTLDQRSPRPGPNDGDQTSSRSDSLWRDGSLSPNPESGVGARPANPLPKLPSVVRMSTFAPNLFLSTGGAFFSDPGMTSSDGRGSASPSLRDGSTPPPLPRTITPTSTTVEREPMPAMKGVLLPAQEKPAMSREPIVSHELSVTKAVPLATLDSYTAVKSTAKARNDEAAEAKRKTEARDPLPAHPAALVSETPERATPKPEAAASERTRKPPALSPQMGLDAVEPLRTQSPRGQTKLLDESRGSDAARAADQTPVEVEKETTPESVHLAPTYGSVASSPVKDSDILSDEILRSLSPGGKDAADPSFGQTVDHIQHAPSASTRDSRYTLKDYDSYWALTAAKPDPVGEESDSETAPPAPLAPDGKALPSNPPASSSATPAGSAEGTLLSEEEARIRRRFSWEAASRGVSPAPPGAPTASHEASETSQGAPTASREAPNAPHESPTASRGPTPASHEPPPATPAKSPPVSDGDADHGLRNRDAGVSESQPSVVGSVAASAAVSAVAATAAASAVASSHRPNSTLEPSPPVSALSDRQLLENKRLPSPKERTLTTQTPPRMVSPSPPLDSRLPRDPPTSQAAASQAVPFREIMGLPTSPERTAMFNASRDHYAVTDSGLDDWLDSIKDQHPEYTHGPVPFRAATSGQLGAAAGNMAPDALANTTTQQPYYQQYGASSTSSVTSPPSSRPRPGGPQTSQQASGGSLGHSGNQIGSKSKEFMQSAGKMGKGLLSKGRSKLRGSGDKEKADSSPPSVQPKVKNERRKSWGLGLGTRSASDEVASPPRSHIAIQNDLANAAQVPPPTAVTASALLHPSTPQRQGQHWAPTSGQAIQTDREQTPPFQGPPPSTPVGRAVAGLSRLEIPPGRPSVQSDGVGIGIEHLGGADDGRKQPQGEATREHGLDEWVTVPQQSNNQGPAANMLPSVSTTQREASVPVFEHSGVSVPSQPPVDDNEPKRDSSFIGLPPIRRSSTFALTSKVKRKSRRTPGDDAKTDGDGVLSHADEDNTRAVKKPAEPEEFIPLPAPETAQDIDIANRQVTDKTDTHTTKETLNHQEELPPSNLATPHGNDTVDLPPKSKALTYGAAQTESQASPSLLVPVVTHAASMADPVPADEDGNGPNKDTLNPQEPLPQPSPDTTQNVDAVDPDTPIMDKGNARAMKGILVPRESLSPSGSVTTQDTSVADSPPMGEGDAQEMNQSAKPKGLVALSGLARTQDIGVTDLSSVDKGSAETANESNESQQSQLQSAPATTQDISGSDTPPVDESSAHTTKAILEPQKLLPQSSTTTTQSIDTANPVIVDEGDFHVKKEVVESQESTPQPRPDSTHSIGMTILPILNQGSSHTKREMVESQESLSGWPVGQDFGSDNPPSMEEGSSRMVVPQESLVQAGPATTQSIGTANPLIVDKGSVYLTKEKVESEESLPQYGSATIHDITLEDPFIDERNSPKTKEMVESMEPQSGPATAQSIGTTNPLIVDKDRAYITKGKVESEKSLPQSGPATTHNITLEDPFIDKSNSRKTKEMVESEEPHVQSGPVTAADIIAESQSVEEGNAHTPTKSAEPQKAPALTSLATTGDVDDADTTKSDEDITRLAKKSAKHQESLLSSSLDTTRGVGNADPITIDEGSTNSASKSVKSSQESLQLSSLDTTQDIGSADPLQTDKDSTNRMDGLDEVQESVPVSELTTSSNADSVPTVKGSAGTKNGSDELHDSVLMSELTPTTSNVYAVPIVKGSTGMIDRSDEMQESVPEQTTSSNADPVPTVKGSTGTKNRSDELHDSVLMSELTPTTSNTYAVPIGKDRTGGIDRSNEVQESVPVSDLTTTSNADPASVDAGSTRTTDRTDELEESVPVFEQPTTSSADSVHVEKGSIRATDRPDGPDEAVPVSEPSATSSPHLAPIENGSTRTINKSELQESVSAWEPTTSNIHALPIGEGSTRAVDGSEELQESAPVSELTSSNADPASIDTSSTHTTDESDALKESDPVSEPVSTSSADPAPIDKGSTHAIKKAAEPREPVLVSEPSATLNTDPVATDKGNTLTANGSDELQESVSVSEPTTTSNAEPAHGSGGSAPMTERSDELEESVPVAEPTASKDAAMAEPAPKNALQKDVSASQVEVQDGNHAQMAVPQHDAPTPTTVNKKARVPPPLKLVKPSREDNLGMPVQQTPPLGTGPWKLEESYLSEPLHTVSRNRPGTSGSQHVYGFDQRTGLPLLSPPPASSRTRTAAMPPLSSQRWPELFSRPGQNEMDRSRANMGPGQPPVQQYQMAANHQEPTISGTQFNDSSRGDVVSPDDDRGRGRRGSGIFKGIGDRLARATSRDRRKSVIDSRPSETDSPVGERAGSIVSVGDGQERNSRRSSIVFGRIGRASTEDRTLRKGSKDDHQANTETQASIIQPQPQSDRRHSILSAGASDRVPTPTSTQANDSTSVLAASIDEKPATKKRRFSSIIRVAGIKNMLTRSGNHDNARSSNGRPPTLCSQPPEHLVSQNQSRGSTKSSFERTEQSSRGQESLSRFENEEISPLSAHPSREAGQRATGWHQRYLKGQPPPTTSQRHPLFLQEALYQPRTGHVRPQSQQLNSYSPQGAVASQRRYSQQVWPGRGENGPLQGPISGYEPRYAQVPIPMGYSTVRGEGIASPMAFHTPRRMSLGPYNPYQPRMFPTGDVQRQVQQAPLTQRGLPERSSTQSPGGFPFDSTVTAERRRVSAGDSFAMAKEPSIISRSTLPAIPDDGSQENESRQLRSSGHAVEGSSSHTSDGKPAPVDSDSAFSHSKPADQNRASEGSKMPEPAAKVAMNDDKGKNAARDIFDTAPLNKDSTGESQRHAATSRTVSDDGISSAGEVKKPTVVESSGPAAELDDTADRYERRRRLESQEEKIFYSPEDDDDYQPQMSATSYPGQEWNPFGESEPWQDE</sequence>
<feature type="compositionally biased region" description="Polar residues" evidence="1">
    <location>
        <begin position="1476"/>
        <end position="1487"/>
    </location>
</feature>
<feature type="compositionally biased region" description="Basic and acidic residues" evidence="1">
    <location>
        <begin position="3085"/>
        <end position="3102"/>
    </location>
</feature>
<feature type="compositionally biased region" description="Basic and acidic residues" evidence="1">
    <location>
        <begin position="2025"/>
        <end position="2037"/>
    </location>
</feature>
<feature type="compositionally biased region" description="Basic and acidic residues" evidence="1">
    <location>
        <begin position="2595"/>
        <end position="2611"/>
    </location>
</feature>
<feature type="compositionally biased region" description="Low complexity" evidence="1">
    <location>
        <begin position="893"/>
        <end position="915"/>
    </location>
</feature>
<accession>A0A151GIU3</accession>
<keyword evidence="3" id="KW-1185">Reference proteome</keyword>
<feature type="compositionally biased region" description="Low complexity" evidence="1">
    <location>
        <begin position="69"/>
        <end position="124"/>
    </location>
</feature>
<feature type="compositionally biased region" description="Low complexity" evidence="1">
    <location>
        <begin position="191"/>
        <end position="203"/>
    </location>
</feature>
<feature type="region of interest" description="Disordered" evidence="1">
    <location>
        <begin position="575"/>
        <end position="826"/>
    </location>
</feature>
<feature type="compositionally biased region" description="Polar residues" evidence="1">
    <location>
        <begin position="1910"/>
        <end position="1919"/>
    </location>
</feature>
<feature type="compositionally biased region" description="Polar residues" evidence="1">
    <location>
        <begin position="2712"/>
        <end position="2723"/>
    </location>
</feature>
<feature type="region of interest" description="Disordered" evidence="1">
    <location>
        <begin position="1645"/>
        <end position="1935"/>
    </location>
</feature>
<feature type="compositionally biased region" description="Low complexity" evidence="1">
    <location>
        <begin position="722"/>
        <end position="748"/>
    </location>
</feature>
<feature type="compositionally biased region" description="Basic and acidic residues" evidence="1">
    <location>
        <begin position="1112"/>
        <end position="1132"/>
    </location>
</feature>
<feature type="compositionally biased region" description="Basic and acidic residues" evidence="1">
    <location>
        <begin position="2198"/>
        <end position="2209"/>
    </location>
</feature>
<feature type="region of interest" description="Disordered" evidence="1">
    <location>
        <begin position="1968"/>
        <end position="2402"/>
    </location>
</feature>
<feature type="compositionally biased region" description="Polar residues" evidence="1">
    <location>
        <begin position="2643"/>
        <end position="2655"/>
    </location>
</feature>
<feature type="compositionally biased region" description="Polar residues" evidence="1">
    <location>
        <begin position="2248"/>
        <end position="2271"/>
    </location>
</feature>
<feature type="compositionally biased region" description="Polar residues" evidence="1">
    <location>
        <begin position="1398"/>
        <end position="1412"/>
    </location>
</feature>
<feature type="compositionally biased region" description="Basic and acidic residues" evidence="1">
    <location>
        <begin position="1704"/>
        <end position="1720"/>
    </location>
</feature>
<feature type="compositionally biased region" description="Polar residues" evidence="1">
    <location>
        <begin position="1"/>
        <end position="17"/>
    </location>
</feature>
<gene>
    <name evidence="2" type="ORF">DCS_04006</name>
</gene>
<feature type="compositionally biased region" description="Polar residues" evidence="1">
    <location>
        <begin position="1313"/>
        <end position="1322"/>
    </location>
</feature>
<dbReference type="InParanoid" id="A0A151GIU3"/>
<feature type="compositionally biased region" description="Low complexity" evidence="1">
    <location>
        <begin position="1024"/>
        <end position="1039"/>
    </location>
</feature>
<feature type="compositionally biased region" description="Basic and acidic residues" evidence="1">
    <location>
        <begin position="3020"/>
        <end position="3033"/>
    </location>
</feature>
<feature type="compositionally biased region" description="Polar residues" evidence="1">
    <location>
        <begin position="1044"/>
        <end position="1062"/>
    </location>
</feature>
<proteinExistence type="predicted"/>
<protein>
    <submittedName>
        <fullName evidence="2">Uncharacterized protein</fullName>
    </submittedName>
</protein>
<feature type="region of interest" description="Disordered" evidence="1">
    <location>
        <begin position="390"/>
        <end position="557"/>
    </location>
</feature>
<feature type="region of interest" description="Disordered" evidence="1">
    <location>
        <begin position="2893"/>
        <end position="3138"/>
    </location>
</feature>
<feature type="compositionally biased region" description="Basic and acidic residues" evidence="1">
    <location>
        <begin position="1669"/>
        <end position="1681"/>
    </location>
</feature>
<feature type="compositionally biased region" description="Basic and acidic residues" evidence="1">
    <location>
        <begin position="1215"/>
        <end position="1244"/>
    </location>
</feature>
<feature type="compositionally biased region" description="Polar residues" evidence="1">
    <location>
        <begin position="2128"/>
        <end position="2153"/>
    </location>
</feature>
<dbReference type="EMBL" id="LAYC01000002">
    <property type="protein sequence ID" value="KYK56999.1"/>
    <property type="molecule type" value="Genomic_DNA"/>
</dbReference>
<feature type="compositionally biased region" description="Polar residues" evidence="1">
    <location>
        <begin position="1721"/>
        <end position="1733"/>
    </location>
</feature>
<feature type="compositionally biased region" description="Polar residues" evidence="1">
    <location>
        <begin position="2694"/>
        <end position="2705"/>
    </location>
</feature>
<feature type="compositionally biased region" description="Basic and acidic residues" evidence="1">
    <location>
        <begin position="1531"/>
        <end position="1540"/>
    </location>
</feature>
<feature type="compositionally biased region" description="Polar residues" evidence="1">
    <location>
        <begin position="1137"/>
        <end position="1160"/>
    </location>
</feature>
<feature type="compositionally biased region" description="Polar residues" evidence="1">
    <location>
        <begin position="2612"/>
        <end position="2625"/>
    </location>
</feature>
<reference evidence="2 3" key="1">
    <citation type="journal article" date="2016" name="Sci. Rep.">
        <title>Insights into Adaptations to a Near-Obligate Nematode Endoparasitic Lifestyle from the Finished Genome of Drechmeria coniospora.</title>
        <authorList>
            <person name="Zhang L."/>
            <person name="Zhou Z."/>
            <person name="Guo Q."/>
            <person name="Fokkens L."/>
            <person name="Miskei M."/>
            <person name="Pocsi I."/>
            <person name="Zhang W."/>
            <person name="Chen M."/>
            <person name="Wang L."/>
            <person name="Sun Y."/>
            <person name="Donzelli B.G."/>
            <person name="Gibson D.M."/>
            <person name="Nelson D.R."/>
            <person name="Luo J.G."/>
            <person name="Rep M."/>
            <person name="Liu H."/>
            <person name="Yang S."/>
            <person name="Wang J."/>
            <person name="Krasnoff S.B."/>
            <person name="Xu Y."/>
            <person name="Molnar I."/>
            <person name="Lin M."/>
        </authorList>
    </citation>
    <scope>NUCLEOTIDE SEQUENCE [LARGE SCALE GENOMIC DNA]</scope>
    <source>
        <strain evidence="2 3">ARSEF 6962</strain>
    </source>
</reference>
<feature type="compositionally biased region" description="Polar residues" evidence="1">
    <location>
        <begin position="1685"/>
        <end position="1701"/>
    </location>
</feature>
<feature type="compositionally biased region" description="Polar residues" evidence="1">
    <location>
        <begin position="158"/>
        <end position="168"/>
    </location>
</feature>
<name>A0A151GIU3_DRECN</name>
<feature type="compositionally biased region" description="Basic and acidic residues" evidence="1">
    <location>
        <begin position="228"/>
        <end position="239"/>
    </location>
</feature>
<feature type="compositionally biased region" description="Polar residues" evidence="1">
    <location>
        <begin position="1975"/>
        <end position="1984"/>
    </location>
</feature>
<feature type="compositionally biased region" description="Basic and acidic residues" evidence="1">
    <location>
        <begin position="1739"/>
        <end position="1758"/>
    </location>
</feature>
<feature type="region of interest" description="Disordered" evidence="1">
    <location>
        <begin position="2414"/>
        <end position="2655"/>
    </location>
</feature>
<feature type="compositionally biased region" description="Acidic residues" evidence="1">
    <location>
        <begin position="48"/>
        <end position="62"/>
    </location>
</feature>
<dbReference type="STRING" id="98403.A0A151GIU3"/>
<evidence type="ECO:0000256" key="1">
    <source>
        <dbReference type="SAM" id="MobiDB-lite"/>
    </source>
</evidence>
<feature type="compositionally biased region" description="Low complexity" evidence="1">
    <location>
        <begin position="1854"/>
        <end position="1878"/>
    </location>
</feature>
<feature type="region of interest" description="Disordered" evidence="1">
    <location>
        <begin position="889"/>
        <end position="1607"/>
    </location>
</feature>
<feature type="compositionally biased region" description="Basic and acidic residues" evidence="1">
    <location>
        <begin position="2090"/>
        <end position="2105"/>
    </location>
</feature>
<feature type="compositionally biased region" description="Low complexity" evidence="1">
    <location>
        <begin position="1463"/>
        <end position="1475"/>
    </location>
</feature>
<feature type="compositionally biased region" description="Basic and acidic residues" evidence="1">
    <location>
        <begin position="1809"/>
        <end position="1819"/>
    </location>
</feature>
<organism evidence="2 3">
    <name type="scientific">Drechmeria coniospora</name>
    <name type="common">Nematophagous fungus</name>
    <name type="synonym">Meria coniospora</name>
    <dbReference type="NCBI Taxonomy" id="98403"/>
    <lineage>
        <taxon>Eukaryota</taxon>
        <taxon>Fungi</taxon>
        <taxon>Dikarya</taxon>
        <taxon>Ascomycota</taxon>
        <taxon>Pezizomycotina</taxon>
        <taxon>Sordariomycetes</taxon>
        <taxon>Hypocreomycetidae</taxon>
        <taxon>Hypocreales</taxon>
        <taxon>Ophiocordycipitaceae</taxon>
        <taxon>Drechmeria</taxon>
    </lineage>
</organism>
<feature type="compositionally biased region" description="Basic and acidic residues" evidence="1">
    <location>
        <begin position="425"/>
        <end position="442"/>
    </location>
</feature>
<feature type="compositionally biased region" description="Polar residues" evidence="1">
    <location>
        <begin position="2487"/>
        <end position="2508"/>
    </location>
</feature>
<feature type="region of interest" description="Disordered" evidence="1">
    <location>
        <begin position="1"/>
        <end position="30"/>
    </location>
</feature>
<feature type="region of interest" description="Disordered" evidence="1">
    <location>
        <begin position="2685"/>
        <end position="2762"/>
    </location>
</feature>
<feature type="compositionally biased region" description="Basic and acidic residues" evidence="1">
    <location>
        <begin position="1267"/>
        <end position="1285"/>
    </location>
</feature>
<feature type="compositionally biased region" description="Polar residues" evidence="1">
    <location>
        <begin position="2731"/>
        <end position="2740"/>
    </location>
</feature>
<feature type="compositionally biased region" description="Basic and acidic residues" evidence="1">
    <location>
        <begin position="768"/>
        <end position="782"/>
    </location>
</feature>
<dbReference type="RefSeq" id="XP_040656351.1">
    <property type="nucleotide sequence ID" value="XM_040801318.1"/>
</dbReference>
<dbReference type="Proteomes" id="UP000076580">
    <property type="component" value="Chromosome 02"/>
</dbReference>
<evidence type="ECO:0000313" key="2">
    <source>
        <dbReference type="EMBL" id="KYK56999.1"/>
    </source>
</evidence>
<feature type="compositionally biased region" description="Polar residues" evidence="1">
    <location>
        <begin position="1772"/>
        <end position="1788"/>
    </location>
</feature>
<evidence type="ECO:0000313" key="3">
    <source>
        <dbReference type="Proteomes" id="UP000076580"/>
    </source>
</evidence>
<feature type="region of interest" description="Disordered" evidence="1">
    <location>
        <begin position="48"/>
        <end position="282"/>
    </location>
</feature>
<feature type="compositionally biased region" description="Polar residues" evidence="1">
    <location>
        <begin position="210"/>
        <end position="227"/>
    </location>
</feature>